<keyword evidence="2" id="KW-1185">Reference proteome</keyword>
<dbReference type="OrthoDB" id="10405203at2759"/>
<protein>
    <submittedName>
        <fullName evidence="1">Uncharacterized protein</fullName>
    </submittedName>
</protein>
<proteinExistence type="predicted"/>
<evidence type="ECO:0000313" key="1">
    <source>
        <dbReference type="EMBL" id="CBY14134.1"/>
    </source>
</evidence>
<dbReference type="InParanoid" id="E4XWU0"/>
<sequence length="620" mass="66821">MKISAGLLGVALGQNEGSAEADTDYTYVYEVDASAAEKSDGYNNGYNSGYNFNQPSYSSQSYDQGYYGRADVGAYELSCWNSNSMRDLNHDNKFAAPGVDVIGSTTGGMNHQYGYENSYSAGTKQTAMDYGSNTDLYGSIESGKAIDISDADHSVDAVEPHKWGYQNSNPDAKYHYGHHVDSASSNRGYGPQADTAYHGFVADDWRYSLRHSGCLYEVKDYTYEATTYDKSSTLVHAAGTGGASVHWVHVFNAHIYPHSDNAINSFRVVMANPVYEGLGYFNFVATYADTAIAASGTFTHDPFASTYGTAARYSIAKGTWTLSSTESSWKLEKGATAPAFVLNGGHKSGVAISSFPHNQLGADFRFNVRTLHEFGHGFQDAIHSSDNRADSYFWYAVDTITITFPHFVSETDSCHAIRSGPVADFSGVDCTEHVHSIIVDENIEVESGAGGANGSPTARLSGAIAVAAIAGGATDGCGGAYGPDGTTNHQCASFCQATGVTCGKVLTISNIMSTYDEFHLRQYGTIQEIWAQLQYAYTHTVDKTSTLKTGFESPFPNVFFSAAQIKDIDLSCSGEKCVGYTRSQNMPYAGDSAVDSRWTNTGITNGDARGDAFWVNNNDN</sequence>
<dbReference type="AlphaFoldDB" id="E4XWU0"/>
<dbReference type="EMBL" id="FN653255">
    <property type="protein sequence ID" value="CBY14134.1"/>
    <property type="molecule type" value="Genomic_DNA"/>
</dbReference>
<reference evidence="1 2" key="1">
    <citation type="journal article" date="2010" name="Science">
        <title>Plasticity of animal genome architecture unmasked by rapid evolution of a pelagic tunicate.</title>
        <authorList>
            <person name="Denoeud F."/>
            <person name="Henriet S."/>
            <person name="Mungpakdee S."/>
            <person name="Aury J.M."/>
            <person name="Da Silva C."/>
            <person name="Brinkmann H."/>
            <person name="Mikhaleva J."/>
            <person name="Olsen L.C."/>
            <person name="Jubin C."/>
            <person name="Canestro C."/>
            <person name="Bouquet J.M."/>
            <person name="Danks G."/>
            <person name="Poulain J."/>
            <person name="Campsteijn C."/>
            <person name="Adamski M."/>
            <person name="Cross I."/>
            <person name="Yadetie F."/>
            <person name="Muffato M."/>
            <person name="Louis A."/>
            <person name="Butcher S."/>
            <person name="Tsagkogeorga G."/>
            <person name="Konrad A."/>
            <person name="Singh S."/>
            <person name="Jensen M.F."/>
            <person name="Cong E.H."/>
            <person name="Eikeseth-Otteraa H."/>
            <person name="Noel B."/>
            <person name="Anthouard V."/>
            <person name="Porcel B.M."/>
            <person name="Kachouri-Lafond R."/>
            <person name="Nishino A."/>
            <person name="Ugolini M."/>
            <person name="Chourrout P."/>
            <person name="Nishida H."/>
            <person name="Aasland R."/>
            <person name="Huzurbazar S."/>
            <person name="Westhof E."/>
            <person name="Delsuc F."/>
            <person name="Lehrach H."/>
            <person name="Reinhardt R."/>
            <person name="Weissenbach J."/>
            <person name="Roy S.W."/>
            <person name="Artiguenave F."/>
            <person name="Postlethwait J.H."/>
            <person name="Manak J.R."/>
            <person name="Thompson E.M."/>
            <person name="Jaillon O."/>
            <person name="Du Pasquier L."/>
            <person name="Boudinot P."/>
            <person name="Liberles D.A."/>
            <person name="Volff J.N."/>
            <person name="Philippe H."/>
            <person name="Lenhard B."/>
            <person name="Roest Crollius H."/>
            <person name="Wincker P."/>
            <person name="Chourrout D."/>
        </authorList>
    </citation>
    <scope>NUCLEOTIDE SEQUENCE [LARGE SCALE GENOMIC DNA]</scope>
</reference>
<accession>E4XWU0</accession>
<name>E4XWU0_OIKDI</name>
<organism evidence="1 2">
    <name type="scientific">Oikopleura dioica</name>
    <name type="common">Tunicate</name>
    <dbReference type="NCBI Taxonomy" id="34765"/>
    <lineage>
        <taxon>Eukaryota</taxon>
        <taxon>Metazoa</taxon>
        <taxon>Chordata</taxon>
        <taxon>Tunicata</taxon>
        <taxon>Appendicularia</taxon>
        <taxon>Copelata</taxon>
        <taxon>Oikopleuridae</taxon>
        <taxon>Oikopleura</taxon>
    </lineage>
</organism>
<dbReference type="Proteomes" id="UP000001307">
    <property type="component" value="Unassembled WGS sequence"/>
</dbReference>
<evidence type="ECO:0000313" key="2">
    <source>
        <dbReference type="Proteomes" id="UP000001307"/>
    </source>
</evidence>
<gene>
    <name evidence="1" type="ORF">GSOID_T00007116001</name>
</gene>